<accession>A0A0C2XTK1</accession>
<keyword evidence="2" id="KW-1185">Reference proteome</keyword>
<reference evidence="1 2" key="1">
    <citation type="submission" date="2014-04" db="EMBL/GenBank/DDBJ databases">
        <authorList>
            <consortium name="DOE Joint Genome Institute"/>
            <person name="Kuo A."/>
            <person name="Zuccaro A."/>
            <person name="Kohler A."/>
            <person name="Nagy L.G."/>
            <person name="Floudas D."/>
            <person name="Copeland A."/>
            <person name="Barry K.W."/>
            <person name="Cichocki N."/>
            <person name="Veneault-Fourrey C."/>
            <person name="LaButti K."/>
            <person name="Lindquist E.A."/>
            <person name="Lipzen A."/>
            <person name="Lundell T."/>
            <person name="Morin E."/>
            <person name="Murat C."/>
            <person name="Sun H."/>
            <person name="Tunlid A."/>
            <person name="Henrissat B."/>
            <person name="Grigoriev I.V."/>
            <person name="Hibbett D.S."/>
            <person name="Martin F."/>
            <person name="Nordberg H.P."/>
            <person name="Cantor M.N."/>
            <person name="Hua S.X."/>
        </authorList>
    </citation>
    <scope>NUCLEOTIDE SEQUENCE [LARGE SCALE GENOMIC DNA]</scope>
    <source>
        <strain evidence="1 2">MAFF 305830</strain>
    </source>
</reference>
<organism evidence="1 2">
    <name type="scientific">Serendipita vermifera MAFF 305830</name>
    <dbReference type="NCBI Taxonomy" id="933852"/>
    <lineage>
        <taxon>Eukaryota</taxon>
        <taxon>Fungi</taxon>
        <taxon>Dikarya</taxon>
        <taxon>Basidiomycota</taxon>
        <taxon>Agaricomycotina</taxon>
        <taxon>Agaricomycetes</taxon>
        <taxon>Sebacinales</taxon>
        <taxon>Serendipitaceae</taxon>
        <taxon>Serendipita</taxon>
    </lineage>
</organism>
<dbReference type="Gene3D" id="1.10.510.10">
    <property type="entry name" value="Transferase(Phosphotransferase) domain 1"/>
    <property type="match status" value="1"/>
</dbReference>
<gene>
    <name evidence="1" type="ORF">M408DRAFT_63552</name>
</gene>
<evidence type="ECO:0000313" key="2">
    <source>
        <dbReference type="Proteomes" id="UP000054097"/>
    </source>
</evidence>
<dbReference type="STRING" id="933852.A0A0C2XTK1"/>
<dbReference type="SUPFAM" id="SSF56112">
    <property type="entry name" value="Protein kinase-like (PK-like)"/>
    <property type="match status" value="1"/>
</dbReference>
<proteinExistence type="predicted"/>
<dbReference type="Proteomes" id="UP000054097">
    <property type="component" value="Unassembled WGS sequence"/>
</dbReference>
<dbReference type="InterPro" id="IPR011009">
    <property type="entry name" value="Kinase-like_dom_sf"/>
</dbReference>
<reference evidence="2" key="2">
    <citation type="submission" date="2015-01" db="EMBL/GenBank/DDBJ databases">
        <title>Evolutionary Origins and Diversification of the Mycorrhizal Mutualists.</title>
        <authorList>
            <consortium name="DOE Joint Genome Institute"/>
            <consortium name="Mycorrhizal Genomics Consortium"/>
            <person name="Kohler A."/>
            <person name="Kuo A."/>
            <person name="Nagy L.G."/>
            <person name="Floudas D."/>
            <person name="Copeland A."/>
            <person name="Barry K.W."/>
            <person name="Cichocki N."/>
            <person name="Veneault-Fourrey C."/>
            <person name="LaButti K."/>
            <person name="Lindquist E.A."/>
            <person name="Lipzen A."/>
            <person name="Lundell T."/>
            <person name="Morin E."/>
            <person name="Murat C."/>
            <person name="Riley R."/>
            <person name="Ohm R."/>
            <person name="Sun H."/>
            <person name="Tunlid A."/>
            <person name="Henrissat B."/>
            <person name="Grigoriev I.V."/>
            <person name="Hibbett D.S."/>
            <person name="Martin F."/>
        </authorList>
    </citation>
    <scope>NUCLEOTIDE SEQUENCE [LARGE SCALE GENOMIC DNA]</scope>
    <source>
        <strain evidence="2">MAFF 305830</strain>
    </source>
</reference>
<dbReference type="HOGENOM" id="CLU_013871_2_2_1"/>
<dbReference type="EMBL" id="KN824280">
    <property type="protein sequence ID" value="KIM32232.1"/>
    <property type="molecule type" value="Genomic_DNA"/>
</dbReference>
<dbReference type="OrthoDB" id="4062651at2759"/>
<protein>
    <recommendedName>
        <fullName evidence="3">Protein kinase domain-containing protein</fullName>
    </recommendedName>
</protein>
<evidence type="ECO:0008006" key="3">
    <source>
        <dbReference type="Google" id="ProtNLM"/>
    </source>
</evidence>
<dbReference type="AlphaFoldDB" id="A0A0C2XTK1"/>
<feature type="non-terminal residue" evidence="1">
    <location>
        <position position="1"/>
    </location>
</feature>
<name>A0A0C2XTK1_SERVB</name>
<sequence length="418" mass="46985">VAPPIYLYHPVFLQFRNMMHEAAQNIPSDFRVEVYNFLTSTAAIYQNKYLRRMSFELPLGRLLGRPIIHAIQSDGTSNDGCIFTSVSYHLALCLLVETENEIGTGGSDPTARGSYSTRKFWVNDKERYFVNNSCCPTFILSMAGPWLQIQGFVLVDDAVAQPLTDYIWLGGDADIEAQIDKVAKVLFALKRSLQSLETYYQNLSPSPDTDNISHLNPYITSFSTGTESVKFTYDGRLFPRGSTALFSAQSESGRKLVVKFTTKYNHDAHRLLANSGFAPTLYYASSCAVVPGYTMVVMERIGVDATEVDQRERTEEMYKKVEQAVDLLHDSGYVFGDLRLVNIVVGKGGDVYLVDFDWCGKENVDRYPITLNDTGAITWANGVGRGTLMRKEHDLYMLRCLKCDFLVVSLSFPDETHI</sequence>
<evidence type="ECO:0000313" key="1">
    <source>
        <dbReference type="EMBL" id="KIM32232.1"/>
    </source>
</evidence>